<dbReference type="InterPro" id="IPR045427">
    <property type="entry name" value="MoxR"/>
</dbReference>
<dbReference type="EMBL" id="CP114040">
    <property type="protein sequence ID" value="WAS92417.1"/>
    <property type="molecule type" value="Genomic_DNA"/>
</dbReference>
<dbReference type="SUPFAM" id="SSF52540">
    <property type="entry name" value="P-loop containing nucleoside triphosphate hydrolases"/>
    <property type="match status" value="1"/>
</dbReference>
<dbReference type="PANTHER" id="PTHR32204">
    <property type="entry name" value="ATPASE RAVA"/>
    <property type="match status" value="1"/>
</dbReference>
<accession>A0ABY7GZU2</accession>
<dbReference type="Gene3D" id="3.40.50.300">
    <property type="entry name" value="P-loop containing nucleotide triphosphate hydrolases"/>
    <property type="match status" value="1"/>
</dbReference>
<evidence type="ECO:0000259" key="1">
    <source>
        <dbReference type="SMART" id="SM00382"/>
    </source>
</evidence>
<dbReference type="InterPro" id="IPR041538">
    <property type="entry name" value="RavA-like_AAA_lid"/>
</dbReference>
<sequence>MTLSSLTDAAAAVRGALAVAGRGLVERDALLELVVLAAVAGEHLLVIGPPGTAKSAAVRRIARALGGNYFEYLLGRFTEPSEIFGPVDLRKLREGRVETETAGMLPEAEIAFLDEVFLGSTAILNALLGLLAERVFRRGHTTMRCPLRVCVGAANALPQEESLAAFADRFLVRVFVEPIPDARLEELLEQGFGAAQELDAPLASLAQLDVLGAAARNVDLEGVRPALAHAIRRLRGAGIALSDRRLVKIQRLVAAAAALAGRTRASDGDLWPIVAAVPTAAEQAQTRDTLRDLLQRSESGVLGAAAAESSLGPLVRAARIAGDADLLLARDPGIEPLAREAWRLKLEALAREIDASFRAEELPADAARVRAAIVERFAALDAAAPAPGPGGV</sequence>
<dbReference type="Pfam" id="PF17868">
    <property type="entry name" value="AAA_lid_8"/>
    <property type="match status" value="1"/>
</dbReference>
<organism evidence="2 3">
    <name type="scientific">Nannocystis punicea</name>
    <dbReference type="NCBI Taxonomy" id="2995304"/>
    <lineage>
        <taxon>Bacteria</taxon>
        <taxon>Pseudomonadati</taxon>
        <taxon>Myxococcota</taxon>
        <taxon>Polyangia</taxon>
        <taxon>Nannocystales</taxon>
        <taxon>Nannocystaceae</taxon>
        <taxon>Nannocystis</taxon>
    </lineage>
</organism>
<gene>
    <name evidence="2" type="ORF">O0S08_40075</name>
</gene>
<dbReference type="SMART" id="SM00382">
    <property type="entry name" value="AAA"/>
    <property type="match status" value="1"/>
</dbReference>
<dbReference type="Pfam" id="PF20030">
    <property type="entry name" value="bpMoxR"/>
    <property type="match status" value="1"/>
</dbReference>
<evidence type="ECO:0000313" key="3">
    <source>
        <dbReference type="Proteomes" id="UP001164459"/>
    </source>
</evidence>
<dbReference type="PANTHER" id="PTHR32204:SF0">
    <property type="entry name" value="ATPASE RAVA"/>
    <property type="match status" value="1"/>
</dbReference>
<dbReference type="InterPro" id="IPR050513">
    <property type="entry name" value="RavA_ATPases"/>
</dbReference>
<dbReference type="Proteomes" id="UP001164459">
    <property type="component" value="Chromosome"/>
</dbReference>
<proteinExistence type="predicted"/>
<dbReference type="InterPro" id="IPR027417">
    <property type="entry name" value="P-loop_NTPase"/>
</dbReference>
<dbReference type="RefSeq" id="WP_269034765.1">
    <property type="nucleotide sequence ID" value="NZ_CP114040.1"/>
</dbReference>
<name>A0ABY7GZU2_9BACT</name>
<dbReference type="InterPro" id="IPR003593">
    <property type="entry name" value="AAA+_ATPase"/>
</dbReference>
<reference evidence="2" key="1">
    <citation type="submission" date="2022-11" db="EMBL/GenBank/DDBJ databases">
        <title>Minimal conservation of predation-associated metabolite biosynthetic gene clusters underscores biosynthetic potential of Myxococcota including descriptions for ten novel species: Archangium lansinium sp. nov., Myxococcus landrumus sp. nov., Nannocystis bai.</title>
        <authorList>
            <person name="Ahearne A."/>
            <person name="Stevens C."/>
            <person name="Dowd S."/>
        </authorList>
    </citation>
    <scope>NUCLEOTIDE SEQUENCE</scope>
    <source>
        <strain evidence="2">Fl3</strain>
    </source>
</reference>
<feature type="domain" description="AAA+ ATPase" evidence="1">
    <location>
        <begin position="40"/>
        <end position="180"/>
    </location>
</feature>
<dbReference type="CDD" id="cd00009">
    <property type="entry name" value="AAA"/>
    <property type="match status" value="1"/>
</dbReference>
<evidence type="ECO:0000313" key="2">
    <source>
        <dbReference type="EMBL" id="WAS92417.1"/>
    </source>
</evidence>
<protein>
    <submittedName>
        <fullName evidence="2">AAA family ATPase</fullName>
    </submittedName>
</protein>
<keyword evidence="3" id="KW-1185">Reference proteome</keyword>